<proteinExistence type="predicted"/>
<dbReference type="EMBL" id="GIFC01001052">
    <property type="protein sequence ID" value="MXU83135.1"/>
    <property type="molecule type" value="Transcribed_RNA"/>
</dbReference>
<organism evidence="2">
    <name type="scientific">Ixodes ricinus</name>
    <name type="common">Common tick</name>
    <name type="synonym">Acarus ricinus</name>
    <dbReference type="NCBI Taxonomy" id="34613"/>
    <lineage>
        <taxon>Eukaryota</taxon>
        <taxon>Metazoa</taxon>
        <taxon>Ecdysozoa</taxon>
        <taxon>Arthropoda</taxon>
        <taxon>Chelicerata</taxon>
        <taxon>Arachnida</taxon>
        <taxon>Acari</taxon>
        <taxon>Parasitiformes</taxon>
        <taxon>Ixodida</taxon>
        <taxon>Ixodoidea</taxon>
        <taxon>Ixodidae</taxon>
        <taxon>Ixodinae</taxon>
        <taxon>Ixodes</taxon>
    </lineage>
</organism>
<reference evidence="2" key="1">
    <citation type="submission" date="2019-12" db="EMBL/GenBank/DDBJ databases">
        <title>An insight into the sialome of adult female Ixodes ricinus ticks feeding for 6 days.</title>
        <authorList>
            <person name="Perner J."/>
            <person name="Ribeiro J.M.C."/>
        </authorList>
    </citation>
    <scope>NUCLEOTIDE SEQUENCE</scope>
    <source>
        <strain evidence="2">Semi-engorged</strain>
        <tissue evidence="2">Salivary glands</tissue>
    </source>
</reference>
<feature type="compositionally biased region" description="Basic and acidic residues" evidence="1">
    <location>
        <begin position="61"/>
        <end position="73"/>
    </location>
</feature>
<feature type="region of interest" description="Disordered" evidence="1">
    <location>
        <begin position="49"/>
        <end position="73"/>
    </location>
</feature>
<evidence type="ECO:0000256" key="1">
    <source>
        <dbReference type="SAM" id="MobiDB-lite"/>
    </source>
</evidence>
<sequence length="73" mass="7604">MLLPVAWALACPSFSAGFFFFLGLGLAACEFLSLLDPVFAGFLAVLDSSGSSPSTLSTANRDGKITAISREKT</sequence>
<dbReference type="AlphaFoldDB" id="A0A6B0U3M9"/>
<protein>
    <submittedName>
        <fullName evidence="2">Putative secreted protein</fullName>
    </submittedName>
</protein>
<accession>A0A6B0U3M9</accession>
<evidence type="ECO:0000313" key="2">
    <source>
        <dbReference type="EMBL" id="MXU83135.1"/>
    </source>
</evidence>
<name>A0A6B0U3M9_IXORI</name>